<sequence>MAESGGKWMYIMAWVCGLGLLAAVFNNVLEKRYNPNQQPSSYRTGGQIEVKLKQNRFGHYVTNGTINGQTVTFIVDTGATDVAIPAHLQNKLSLTPGRVGLANTANGTVRIALTEIDTLTIGDIRLNNVRANLNPGMSGDEILLGMSVLRQLEFTQRGEWLILRTF</sequence>
<dbReference type="SUPFAM" id="SSF50630">
    <property type="entry name" value="Acid proteases"/>
    <property type="match status" value="1"/>
</dbReference>
<keyword evidence="2" id="KW-0645">Protease</keyword>
<keyword evidence="3" id="KW-1185">Reference proteome</keyword>
<dbReference type="GO" id="GO:0008233">
    <property type="term" value="F:peptidase activity"/>
    <property type="evidence" value="ECO:0007669"/>
    <property type="project" value="UniProtKB-KW"/>
</dbReference>
<dbReference type="Pfam" id="PF13975">
    <property type="entry name" value="gag-asp_proteas"/>
    <property type="match status" value="1"/>
</dbReference>
<keyword evidence="2" id="KW-0378">Hydrolase</keyword>
<dbReference type="RefSeq" id="WP_265615785.1">
    <property type="nucleotide sequence ID" value="NZ_JAPFRD010000002.1"/>
</dbReference>
<keyword evidence="1" id="KW-1133">Transmembrane helix</keyword>
<dbReference type="InterPro" id="IPR011969">
    <property type="entry name" value="Clan_AA_Asp_peptidase_C"/>
</dbReference>
<accession>A0ABT3P2U7</accession>
<dbReference type="CDD" id="cd05483">
    <property type="entry name" value="retropepsin_like_bacteria"/>
    <property type="match status" value="1"/>
</dbReference>
<evidence type="ECO:0000313" key="3">
    <source>
        <dbReference type="Proteomes" id="UP001142810"/>
    </source>
</evidence>
<dbReference type="NCBIfam" id="TIGR02281">
    <property type="entry name" value="clan_AA_DTGA"/>
    <property type="match status" value="1"/>
</dbReference>
<organism evidence="2 3">
    <name type="scientific">Alteromonas aquimaris</name>
    <dbReference type="NCBI Taxonomy" id="2998417"/>
    <lineage>
        <taxon>Bacteria</taxon>
        <taxon>Pseudomonadati</taxon>
        <taxon>Pseudomonadota</taxon>
        <taxon>Gammaproteobacteria</taxon>
        <taxon>Alteromonadales</taxon>
        <taxon>Alteromonadaceae</taxon>
        <taxon>Alteromonas/Salinimonas group</taxon>
        <taxon>Alteromonas</taxon>
    </lineage>
</organism>
<dbReference type="GO" id="GO:0006508">
    <property type="term" value="P:proteolysis"/>
    <property type="evidence" value="ECO:0007669"/>
    <property type="project" value="UniProtKB-KW"/>
</dbReference>
<dbReference type="EC" id="3.4.23.-" evidence="2"/>
<reference evidence="2" key="1">
    <citation type="submission" date="2022-11" db="EMBL/GenBank/DDBJ databases">
        <title>Alteromonas sp. nov., isolated from sea water of the Qingdao.</title>
        <authorList>
            <person name="Wang Q."/>
        </authorList>
    </citation>
    <scope>NUCLEOTIDE SEQUENCE</scope>
    <source>
        <strain evidence="2">ASW11-7</strain>
    </source>
</reference>
<gene>
    <name evidence="2" type="ORF">OPS25_01020</name>
</gene>
<keyword evidence="1" id="KW-0812">Transmembrane</keyword>
<evidence type="ECO:0000313" key="2">
    <source>
        <dbReference type="EMBL" id="MCW8107084.1"/>
    </source>
</evidence>
<feature type="transmembrane region" description="Helical" evidence="1">
    <location>
        <begin position="12"/>
        <end position="29"/>
    </location>
</feature>
<dbReference type="InterPro" id="IPR021109">
    <property type="entry name" value="Peptidase_aspartic_dom_sf"/>
</dbReference>
<dbReference type="PROSITE" id="PS00141">
    <property type="entry name" value="ASP_PROTEASE"/>
    <property type="match status" value="1"/>
</dbReference>
<proteinExistence type="predicted"/>
<keyword evidence="1" id="KW-0472">Membrane</keyword>
<dbReference type="Gene3D" id="2.40.70.10">
    <property type="entry name" value="Acid Proteases"/>
    <property type="match status" value="1"/>
</dbReference>
<dbReference type="Proteomes" id="UP001142810">
    <property type="component" value="Unassembled WGS sequence"/>
</dbReference>
<name>A0ABT3P2U7_9ALTE</name>
<protein>
    <submittedName>
        <fullName evidence="2">TIGR02281 family clan AA aspartic protease</fullName>
        <ecNumber evidence="2">3.4.23.-</ecNumber>
    </submittedName>
</protein>
<dbReference type="InterPro" id="IPR001969">
    <property type="entry name" value="Aspartic_peptidase_AS"/>
</dbReference>
<dbReference type="EMBL" id="JAPFRD010000002">
    <property type="protein sequence ID" value="MCW8107084.1"/>
    <property type="molecule type" value="Genomic_DNA"/>
</dbReference>
<dbReference type="InterPro" id="IPR034122">
    <property type="entry name" value="Retropepsin-like_bacterial"/>
</dbReference>
<evidence type="ECO:0000256" key="1">
    <source>
        <dbReference type="SAM" id="Phobius"/>
    </source>
</evidence>
<comment type="caution">
    <text evidence="2">The sequence shown here is derived from an EMBL/GenBank/DDBJ whole genome shotgun (WGS) entry which is preliminary data.</text>
</comment>